<reference evidence="1" key="1">
    <citation type="journal article" date="2014" name="Int. J. Syst. Evol. Microbiol.">
        <title>Complete genome sequence of Corynebacterium casei LMG S-19264T (=DSM 44701T), isolated from a smear-ripened cheese.</title>
        <authorList>
            <consortium name="US DOE Joint Genome Institute (JGI-PGF)"/>
            <person name="Walter F."/>
            <person name="Albersmeier A."/>
            <person name="Kalinowski J."/>
            <person name="Ruckert C."/>
        </authorList>
    </citation>
    <scope>NUCLEOTIDE SEQUENCE</scope>
    <source>
        <strain evidence="1">CCM 7684</strain>
    </source>
</reference>
<evidence type="ECO:0008006" key="3">
    <source>
        <dbReference type="Google" id="ProtNLM"/>
    </source>
</evidence>
<protein>
    <recommendedName>
        <fullName evidence="3">Thioredoxin</fullName>
    </recommendedName>
</protein>
<gene>
    <name evidence="1" type="ORF">GCM10007276_21140</name>
</gene>
<dbReference type="EMBL" id="BMCP01000002">
    <property type="protein sequence ID" value="GGE43793.1"/>
    <property type="molecule type" value="Genomic_DNA"/>
</dbReference>
<dbReference type="RefSeq" id="WP_188409688.1">
    <property type="nucleotide sequence ID" value="NZ_BMCP01000002.1"/>
</dbReference>
<accession>A0A8J3DUY8</accession>
<dbReference type="InterPro" id="IPR036249">
    <property type="entry name" value="Thioredoxin-like_sf"/>
</dbReference>
<name>A0A8J3DUY8_9RHOB</name>
<dbReference type="AlphaFoldDB" id="A0A8J3DUY8"/>
<dbReference type="SUPFAM" id="SSF52833">
    <property type="entry name" value="Thioredoxin-like"/>
    <property type="match status" value="1"/>
</dbReference>
<evidence type="ECO:0000313" key="2">
    <source>
        <dbReference type="Proteomes" id="UP000602745"/>
    </source>
</evidence>
<dbReference type="Gene3D" id="3.40.30.10">
    <property type="entry name" value="Glutaredoxin"/>
    <property type="match status" value="1"/>
</dbReference>
<keyword evidence="2" id="KW-1185">Reference proteome</keyword>
<proteinExistence type="predicted"/>
<sequence>MTFALVAGLTVLFPPASREAQAAQLVLFEGSWCPTCRYWNKTVAPNYATNDVGRLAPLRRVEIGTPRPAGLDKPNVGTIFAVPTFVVMEKGREVGRIEGFTTEKHFWRRLGNILSSQKLAGRK</sequence>
<reference evidence="1" key="2">
    <citation type="submission" date="2020-09" db="EMBL/GenBank/DDBJ databases">
        <authorList>
            <person name="Sun Q."/>
            <person name="Sedlacek I."/>
        </authorList>
    </citation>
    <scope>NUCLEOTIDE SEQUENCE</scope>
    <source>
        <strain evidence="1">CCM 7684</strain>
    </source>
</reference>
<evidence type="ECO:0000313" key="1">
    <source>
        <dbReference type="EMBL" id="GGE43793.1"/>
    </source>
</evidence>
<comment type="caution">
    <text evidence="1">The sequence shown here is derived from an EMBL/GenBank/DDBJ whole genome shotgun (WGS) entry which is preliminary data.</text>
</comment>
<organism evidence="1 2">
    <name type="scientific">Agaricicola taiwanensis</name>
    <dbReference type="NCBI Taxonomy" id="591372"/>
    <lineage>
        <taxon>Bacteria</taxon>
        <taxon>Pseudomonadati</taxon>
        <taxon>Pseudomonadota</taxon>
        <taxon>Alphaproteobacteria</taxon>
        <taxon>Rhodobacterales</taxon>
        <taxon>Paracoccaceae</taxon>
        <taxon>Agaricicola</taxon>
    </lineage>
</organism>
<dbReference type="Proteomes" id="UP000602745">
    <property type="component" value="Unassembled WGS sequence"/>
</dbReference>